<dbReference type="InterPro" id="IPR003156">
    <property type="entry name" value="DHHA1_dom"/>
</dbReference>
<dbReference type="STRING" id="1802438.A2571_01070"/>
<feature type="domain" description="DHHA1" evidence="2">
    <location>
        <begin position="260"/>
        <end position="335"/>
    </location>
</feature>
<organism evidence="3 4">
    <name type="scientific">Candidatus Vogelbacteria bacterium RIFOXYD1_FULL_44_32</name>
    <dbReference type="NCBI Taxonomy" id="1802438"/>
    <lineage>
        <taxon>Bacteria</taxon>
        <taxon>Candidatus Vogeliibacteriota</taxon>
    </lineage>
</organism>
<dbReference type="Gene3D" id="3.90.1640.10">
    <property type="entry name" value="inorganic pyrophosphatase (n-terminal core)"/>
    <property type="match status" value="1"/>
</dbReference>
<dbReference type="Pfam" id="PF01368">
    <property type="entry name" value="DHH"/>
    <property type="match status" value="1"/>
</dbReference>
<evidence type="ECO:0008006" key="5">
    <source>
        <dbReference type="Google" id="ProtNLM"/>
    </source>
</evidence>
<accession>A0A1G2QED3</accession>
<feature type="domain" description="DDH" evidence="1">
    <location>
        <begin position="23"/>
        <end position="163"/>
    </location>
</feature>
<dbReference type="Proteomes" id="UP000177043">
    <property type="component" value="Unassembled WGS sequence"/>
</dbReference>
<gene>
    <name evidence="3" type="ORF">A2571_01070</name>
</gene>
<dbReference type="SUPFAM" id="SSF64182">
    <property type="entry name" value="DHH phosphoesterases"/>
    <property type="match status" value="1"/>
</dbReference>
<dbReference type="GO" id="GO:0003676">
    <property type="term" value="F:nucleic acid binding"/>
    <property type="evidence" value="ECO:0007669"/>
    <property type="project" value="InterPro"/>
</dbReference>
<name>A0A1G2QED3_9BACT</name>
<dbReference type="Pfam" id="PF02272">
    <property type="entry name" value="DHHA1"/>
    <property type="match status" value="1"/>
</dbReference>
<evidence type="ECO:0000313" key="3">
    <source>
        <dbReference type="EMBL" id="OHA58950.1"/>
    </source>
</evidence>
<dbReference type="PANTHER" id="PTHR47618">
    <property type="entry name" value="BIFUNCTIONAL OLIGORIBONUCLEASE AND PAP PHOSPHATASE NRNA"/>
    <property type="match status" value="1"/>
</dbReference>
<dbReference type="PANTHER" id="PTHR47618:SF1">
    <property type="entry name" value="BIFUNCTIONAL OLIGORIBONUCLEASE AND PAP PHOSPHATASE NRNA"/>
    <property type="match status" value="1"/>
</dbReference>
<protein>
    <recommendedName>
        <fullName evidence="5">DDH domain-containing protein</fullName>
    </recommendedName>
</protein>
<comment type="caution">
    <text evidence="3">The sequence shown here is derived from an EMBL/GenBank/DDBJ whole genome shotgun (WGS) entry which is preliminary data.</text>
</comment>
<dbReference type="InterPro" id="IPR051319">
    <property type="entry name" value="Oligoribo/pAp-PDE_c-di-AMP_PDE"/>
</dbReference>
<sequence>MEEINLKSKAGEIKQVIDNATNILFHLHPSPDPDSAGSVLALAEYCESLGKKTTIIGGDSELSETMAVLPGFGQILSKSYLDINPAEFDLFLILDSGSVGMISKKGEVVFPAGMMAVVIDHHATNVGYGQINLIDTEAPATAQIVYELLVEWGAQISNDMAVNLFVGLHTDTSGFRYLKGDGVRTLEVGAKLLALSKDAPKMVLDIDRTMAKGTLRYKALALSKVEEIVGGRGALLAVSYDDLEKNNISFKETEGASLSSELLMVKDWEFAVTIVEKEPGQVRVSLRAKDAKVLDVSKVAEILGGGGHPAAAGALFIGTIEEAKSRVIEKISELIGGQK</sequence>
<dbReference type="EMBL" id="MHTJ01000002">
    <property type="protein sequence ID" value="OHA58950.1"/>
    <property type="molecule type" value="Genomic_DNA"/>
</dbReference>
<proteinExistence type="predicted"/>
<dbReference type="InterPro" id="IPR038763">
    <property type="entry name" value="DHH_sf"/>
</dbReference>
<reference evidence="3 4" key="1">
    <citation type="journal article" date="2016" name="Nat. Commun.">
        <title>Thousands of microbial genomes shed light on interconnected biogeochemical processes in an aquifer system.</title>
        <authorList>
            <person name="Anantharaman K."/>
            <person name="Brown C.T."/>
            <person name="Hug L.A."/>
            <person name="Sharon I."/>
            <person name="Castelle C.J."/>
            <person name="Probst A.J."/>
            <person name="Thomas B.C."/>
            <person name="Singh A."/>
            <person name="Wilkins M.J."/>
            <person name="Karaoz U."/>
            <person name="Brodie E.L."/>
            <person name="Williams K.H."/>
            <person name="Hubbard S.S."/>
            <person name="Banfield J.F."/>
        </authorList>
    </citation>
    <scope>NUCLEOTIDE SEQUENCE [LARGE SCALE GENOMIC DNA]</scope>
</reference>
<evidence type="ECO:0000313" key="4">
    <source>
        <dbReference type="Proteomes" id="UP000177043"/>
    </source>
</evidence>
<evidence type="ECO:0000259" key="1">
    <source>
        <dbReference type="Pfam" id="PF01368"/>
    </source>
</evidence>
<dbReference type="Gene3D" id="3.10.310.30">
    <property type="match status" value="1"/>
</dbReference>
<evidence type="ECO:0000259" key="2">
    <source>
        <dbReference type="Pfam" id="PF02272"/>
    </source>
</evidence>
<dbReference type="InterPro" id="IPR001667">
    <property type="entry name" value="DDH_dom"/>
</dbReference>
<dbReference type="AlphaFoldDB" id="A0A1G2QED3"/>